<dbReference type="CDD" id="cd06558">
    <property type="entry name" value="crotonase-like"/>
    <property type="match status" value="1"/>
</dbReference>
<dbReference type="InterPro" id="IPR001753">
    <property type="entry name" value="Enoyl-CoA_hydra/iso"/>
</dbReference>
<evidence type="ECO:0000313" key="3">
    <source>
        <dbReference type="EMBL" id="KAJ8953936.1"/>
    </source>
</evidence>
<dbReference type="AlphaFoldDB" id="A0AAV8YSJ6"/>
<organism evidence="3 4">
    <name type="scientific">Aromia moschata</name>
    <dbReference type="NCBI Taxonomy" id="1265417"/>
    <lineage>
        <taxon>Eukaryota</taxon>
        <taxon>Metazoa</taxon>
        <taxon>Ecdysozoa</taxon>
        <taxon>Arthropoda</taxon>
        <taxon>Hexapoda</taxon>
        <taxon>Insecta</taxon>
        <taxon>Pterygota</taxon>
        <taxon>Neoptera</taxon>
        <taxon>Endopterygota</taxon>
        <taxon>Coleoptera</taxon>
        <taxon>Polyphaga</taxon>
        <taxon>Cucujiformia</taxon>
        <taxon>Chrysomeloidea</taxon>
        <taxon>Cerambycidae</taxon>
        <taxon>Cerambycinae</taxon>
        <taxon>Callichromatini</taxon>
        <taxon>Aromia</taxon>
    </lineage>
</organism>
<dbReference type="GO" id="GO:0005739">
    <property type="term" value="C:mitochondrion"/>
    <property type="evidence" value="ECO:0007669"/>
    <property type="project" value="TreeGrafter"/>
</dbReference>
<proteinExistence type="inferred from homology"/>
<dbReference type="PANTHER" id="PTHR11941">
    <property type="entry name" value="ENOYL-COA HYDRATASE-RELATED"/>
    <property type="match status" value="1"/>
</dbReference>
<dbReference type="PROSITE" id="PS00166">
    <property type="entry name" value="ENOYL_COA_HYDRATASE"/>
    <property type="match status" value="1"/>
</dbReference>
<comment type="similarity">
    <text evidence="1 2">Belongs to the enoyl-CoA hydratase/isomerase family.</text>
</comment>
<accession>A0AAV8YSJ6</accession>
<gene>
    <name evidence="3" type="ORF">NQ318_019176</name>
</gene>
<dbReference type="InterPro" id="IPR018376">
    <property type="entry name" value="Enoyl-CoA_hyd/isom_CS"/>
</dbReference>
<dbReference type="Gene3D" id="3.90.226.10">
    <property type="entry name" value="2-enoyl-CoA Hydratase, Chain A, domain 1"/>
    <property type="match status" value="1"/>
</dbReference>
<comment type="caution">
    <text evidence="3">The sequence shown here is derived from an EMBL/GenBank/DDBJ whole genome shotgun (WGS) entry which is preliminary data.</text>
</comment>
<dbReference type="EMBL" id="JAPWTK010000052">
    <property type="protein sequence ID" value="KAJ8953936.1"/>
    <property type="molecule type" value="Genomic_DNA"/>
</dbReference>
<protein>
    <recommendedName>
        <fullName evidence="5">Enoyl-CoA hydratase</fullName>
    </recommendedName>
</protein>
<dbReference type="GO" id="GO:0006635">
    <property type="term" value="P:fatty acid beta-oxidation"/>
    <property type="evidence" value="ECO:0007669"/>
    <property type="project" value="TreeGrafter"/>
</dbReference>
<evidence type="ECO:0008006" key="5">
    <source>
        <dbReference type="Google" id="ProtNLM"/>
    </source>
</evidence>
<sequence length="93" mass="10018">LTRSVDRVFHDNKARVLIIHSACPEVFCAGADLKERAEMTPKQVNDFVINIRNLISKIYNLPIPVIAAIDGVAVGGGLEMALAADMRIASSNA</sequence>
<evidence type="ECO:0000256" key="1">
    <source>
        <dbReference type="ARBA" id="ARBA00005254"/>
    </source>
</evidence>
<dbReference type="Proteomes" id="UP001162162">
    <property type="component" value="Unassembled WGS sequence"/>
</dbReference>
<dbReference type="Pfam" id="PF00378">
    <property type="entry name" value="ECH_1"/>
    <property type="match status" value="1"/>
</dbReference>
<dbReference type="PANTHER" id="PTHR11941:SF171">
    <property type="entry name" value="SD19268P"/>
    <property type="match status" value="1"/>
</dbReference>
<dbReference type="SUPFAM" id="SSF52096">
    <property type="entry name" value="ClpP/crotonase"/>
    <property type="match status" value="1"/>
</dbReference>
<evidence type="ECO:0000256" key="2">
    <source>
        <dbReference type="RuleBase" id="RU003707"/>
    </source>
</evidence>
<name>A0AAV8YSJ6_9CUCU</name>
<feature type="non-terminal residue" evidence="3">
    <location>
        <position position="1"/>
    </location>
</feature>
<dbReference type="GO" id="GO:0003824">
    <property type="term" value="F:catalytic activity"/>
    <property type="evidence" value="ECO:0007669"/>
    <property type="project" value="InterPro"/>
</dbReference>
<keyword evidence="4" id="KW-1185">Reference proteome</keyword>
<reference evidence="3" key="1">
    <citation type="journal article" date="2023" name="Insect Mol. Biol.">
        <title>Genome sequencing provides insights into the evolution of gene families encoding plant cell wall-degrading enzymes in longhorned beetles.</title>
        <authorList>
            <person name="Shin N.R."/>
            <person name="Okamura Y."/>
            <person name="Kirsch R."/>
            <person name="Pauchet Y."/>
        </authorList>
    </citation>
    <scope>NUCLEOTIDE SEQUENCE</scope>
    <source>
        <strain evidence="3">AMC_N1</strain>
    </source>
</reference>
<evidence type="ECO:0000313" key="4">
    <source>
        <dbReference type="Proteomes" id="UP001162162"/>
    </source>
</evidence>
<dbReference type="InterPro" id="IPR029045">
    <property type="entry name" value="ClpP/crotonase-like_dom_sf"/>
</dbReference>